<dbReference type="Pfam" id="PF13476">
    <property type="entry name" value="AAA_23"/>
    <property type="match status" value="1"/>
</dbReference>
<dbReference type="GO" id="GO:0000731">
    <property type="term" value="P:DNA synthesis involved in DNA repair"/>
    <property type="evidence" value="ECO:0007669"/>
    <property type="project" value="TreeGrafter"/>
</dbReference>
<dbReference type="AlphaFoldDB" id="A0A2T5BX89"/>
<evidence type="ECO:0000259" key="3">
    <source>
        <dbReference type="Pfam" id="PF13476"/>
    </source>
</evidence>
<dbReference type="RefSeq" id="WP_107823866.1">
    <property type="nucleotide sequence ID" value="NZ_QAAD01000031.1"/>
</dbReference>
<dbReference type="InterPro" id="IPR038729">
    <property type="entry name" value="Rad50/SbcC_AAA"/>
</dbReference>
<dbReference type="SUPFAM" id="SSF52540">
    <property type="entry name" value="P-loop containing nucleoside triphosphate hydrolases"/>
    <property type="match status" value="1"/>
</dbReference>
<feature type="domain" description="Rad50/SbcC-type AAA" evidence="3">
    <location>
        <begin position="86"/>
        <end position="308"/>
    </location>
</feature>
<dbReference type="EMBL" id="QAAD01000031">
    <property type="protein sequence ID" value="PTN04480.1"/>
    <property type="molecule type" value="Genomic_DNA"/>
</dbReference>
<dbReference type="PANTHER" id="PTHR32182">
    <property type="entry name" value="DNA REPLICATION AND REPAIR PROTEIN RECF"/>
    <property type="match status" value="1"/>
</dbReference>
<gene>
    <name evidence="4" type="ORF">C8N47_13115</name>
</gene>
<dbReference type="InterPro" id="IPR026866">
    <property type="entry name" value="CR006_AAA"/>
</dbReference>
<evidence type="ECO:0000313" key="4">
    <source>
        <dbReference type="EMBL" id="PTN04480.1"/>
    </source>
</evidence>
<dbReference type="InterPro" id="IPR027417">
    <property type="entry name" value="P-loop_NTPase"/>
</dbReference>
<dbReference type="CDD" id="cd00267">
    <property type="entry name" value="ABC_ATPase"/>
    <property type="match status" value="1"/>
</dbReference>
<comment type="caution">
    <text evidence="4">The sequence shown here is derived from an EMBL/GenBank/DDBJ whole genome shotgun (WGS) entry which is preliminary data.</text>
</comment>
<organism evidence="4 5">
    <name type="scientific">Mangrovibacterium marinum</name>
    <dbReference type="NCBI Taxonomy" id="1639118"/>
    <lineage>
        <taxon>Bacteria</taxon>
        <taxon>Pseudomonadati</taxon>
        <taxon>Bacteroidota</taxon>
        <taxon>Bacteroidia</taxon>
        <taxon>Marinilabiliales</taxon>
        <taxon>Prolixibacteraceae</taxon>
        <taxon>Mangrovibacterium</taxon>
    </lineage>
</organism>
<dbReference type="OrthoDB" id="9789562at2"/>
<feature type="coiled-coil region" evidence="1">
    <location>
        <begin position="840"/>
        <end position="867"/>
    </location>
</feature>
<keyword evidence="1" id="KW-0175">Coiled coil</keyword>
<dbReference type="Proteomes" id="UP000243525">
    <property type="component" value="Unassembled WGS sequence"/>
</dbReference>
<reference evidence="4 5" key="1">
    <citation type="submission" date="2018-04" db="EMBL/GenBank/DDBJ databases">
        <title>Genomic Encyclopedia of Archaeal and Bacterial Type Strains, Phase II (KMG-II): from individual species to whole genera.</title>
        <authorList>
            <person name="Goeker M."/>
        </authorList>
    </citation>
    <scope>NUCLEOTIDE SEQUENCE [LARGE SCALE GENOMIC DNA]</scope>
    <source>
        <strain evidence="4 5">DSM 28823</strain>
    </source>
</reference>
<evidence type="ECO:0000313" key="5">
    <source>
        <dbReference type="Proteomes" id="UP000243525"/>
    </source>
</evidence>
<accession>A0A2T5BX89</accession>
<feature type="domain" description="Protein CR006 P-loop" evidence="2">
    <location>
        <begin position="623"/>
        <end position="703"/>
    </location>
</feature>
<sequence length="867" mass="99795">MCKAILKNQIIEWLRNQPYWLQFSGNQILEGQVIDENLLSNTLTFFKEENGLKPAENEQTPIVFNEIETSVSSTTNDIELQAVKDIENVNALISGQEIEINKNLTVIYGNNGTGKSGYIRLLNNAFYNSRGDKNILGNVFNETESGQPTCKFVFKSNGGTLDKFFPADKNCFEFSQYSVFDTQSVKIHLDNDNQLNFTPSGFDFFEKILQLFEELKSNINTEINSLKKTNPFLIHFQNDNEIKKAVESFNSQTDIEKLKAYANFSEEDAEKLEGIKKKIAELKALNIQEKISAFEKLQRELSDFIQKQQNIINFLTQEKIDYYYGLLDNFYKTQTLVNAEGIKSFEKYNIDLVGSQPWRDFVIAARNYKIQIENKKGDGNNYPVEGDRCLFCLQPISGNEKSLIDTYWKLLQSQAETELNKIKQDIANAIRELKNLPTVVFNDTTNLFGFLKQYHPDQTEKWQKIVTDSENSKNNLIQNLEKLNKELLVTVFTVNTSELNPISQKLNESIDELFKKKPDQEIATLTFQQNYLTDKSLLSKLLSQIIEYVLTCKWISKAENSLGAFRTNSLTTLQGSLFNQHITDKYTSTFETECDFLKAPKFIEIKQRNDRLKTLRKLSIANKKASLILSEGEQRAISLADFLTEVQLNPQNKGVVFDDPVTSLDHQRRALIAERLVKLAETKQVIIFTHDLLFVNYLKNLSELMIDIQCHWIEKINDKTGIVSNNNSPATEGDYKSLKNADDAWKAARKETSPTEREKLLRTGFSSLRTNYEYLIIFDLFQAVVLRFDERVSVERLKDVVVLPDFTKKLIAKVGHLSRYIEAHLHSDTFVSNKPEPDDLKREMDEFNELKKELKELRNEIKAGAQS</sequence>
<protein>
    <submittedName>
        <fullName evidence="4">AAA domain-containing protein</fullName>
    </submittedName>
</protein>
<dbReference type="Pfam" id="PF13166">
    <property type="entry name" value="AAA_13"/>
    <property type="match status" value="1"/>
</dbReference>
<evidence type="ECO:0000256" key="1">
    <source>
        <dbReference type="SAM" id="Coils"/>
    </source>
</evidence>
<dbReference type="PANTHER" id="PTHR32182:SF22">
    <property type="entry name" value="ATP-DEPENDENT ENDONUCLEASE, OLD FAMILY-RELATED"/>
    <property type="match status" value="1"/>
</dbReference>
<dbReference type="Gene3D" id="3.40.50.300">
    <property type="entry name" value="P-loop containing nucleotide triphosphate hydrolases"/>
    <property type="match status" value="2"/>
</dbReference>
<dbReference type="GO" id="GO:0016887">
    <property type="term" value="F:ATP hydrolysis activity"/>
    <property type="evidence" value="ECO:0007669"/>
    <property type="project" value="InterPro"/>
</dbReference>
<evidence type="ECO:0000259" key="2">
    <source>
        <dbReference type="Pfam" id="PF13166"/>
    </source>
</evidence>
<keyword evidence="5" id="KW-1185">Reference proteome</keyword>
<proteinExistence type="predicted"/>
<dbReference type="GO" id="GO:0006302">
    <property type="term" value="P:double-strand break repair"/>
    <property type="evidence" value="ECO:0007669"/>
    <property type="project" value="InterPro"/>
</dbReference>
<name>A0A2T5BX89_9BACT</name>